<keyword evidence="6 8" id="KW-1133">Transmembrane helix</keyword>
<dbReference type="GO" id="GO:0016887">
    <property type="term" value="F:ATP hydrolysis activity"/>
    <property type="evidence" value="ECO:0007669"/>
    <property type="project" value="InterPro"/>
</dbReference>
<dbReference type="InterPro" id="IPR039421">
    <property type="entry name" value="Type_1_exporter"/>
</dbReference>
<feature type="transmembrane region" description="Helical" evidence="8">
    <location>
        <begin position="55"/>
        <end position="75"/>
    </location>
</feature>
<dbReference type="InParanoid" id="A0A397S720"/>
<comment type="caution">
    <text evidence="11">The sequence shown here is derived from an EMBL/GenBank/DDBJ whole genome shotgun (WGS) entry which is preliminary data.</text>
</comment>
<dbReference type="EMBL" id="QXEV01000001">
    <property type="protein sequence ID" value="RIA78531.1"/>
    <property type="molecule type" value="Genomic_DNA"/>
</dbReference>
<name>A0A397S720_9MOLU</name>
<evidence type="ECO:0000256" key="6">
    <source>
        <dbReference type="ARBA" id="ARBA00022989"/>
    </source>
</evidence>
<evidence type="ECO:0000313" key="12">
    <source>
        <dbReference type="Proteomes" id="UP000266506"/>
    </source>
</evidence>
<evidence type="ECO:0000256" key="4">
    <source>
        <dbReference type="ARBA" id="ARBA00022741"/>
    </source>
</evidence>
<evidence type="ECO:0000313" key="11">
    <source>
        <dbReference type="EMBL" id="RIA78531.1"/>
    </source>
</evidence>
<keyword evidence="12" id="KW-1185">Reference proteome</keyword>
<dbReference type="SUPFAM" id="SSF52540">
    <property type="entry name" value="P-loop containing nucleoside triphosphate hydrolases"/>
    <property type="match status" value="1"/>
</dbReference>
<dbReference type="RefSeq" id="WP_119015275.1">
    <property type="nucleotide sequence ID" value="NZ_QXEV01000001.1"/>
</dbReference>
<comment type="similarity">
    <text evidence="2">Belongs to the ABC transporter superfamily.</text>
</comment>
<dbReference type="Pfam" id="PF00664">
    <property type="entry name" value="ABC_membrane"/>
    <property type="match status" value="1"/>
</dbReference>
<evidence type="ECO:0000256" key="7">
    <source>
        <dbReference type="ARBA" id="ARBA00023136"/>
    </source>
</evidence>
<dbReference type="InterPro" id="IPR017871">
    <property type="entry name" value="ABC_transporter-like_CS"/>
</dbReference>
<keyword evidence="4" id="KW-0547">Nucleotide-binding</keyword>
<reference evidence="11 12" key="1">
    <citation type="submission" date="2018-08" db="EMBL/GenBank/DDBJ databases">
        <title>Genomic Encyclopedia of Archaeal and Bacterial Type Strains, Phase II (KMG-II): from individual species to whole genera.</title>
        <authorList>
            <person name="Goeker M."/>
        </authorList>
    </citation>
    <scope>NUCLEOTIDE SEQUENCE [LARGE SCALE GENOMIC DNA]</scope>
    <source>
        <strain evidence="11 12">ATCC 27112</strain>
    </source>
</reference>
<evidence type="ECO:0000256" key="5">
    <source>
        <dbReference type="ARBA" id="ARBA00022840"/>
    </source>
</evidence>
<keyword evidence="5 11" id="KW-0067">ATP-binding</keyword>
<dbReference type="InterPro" id="IPR027417">
    <property type="entry name" value="P-loop_NTPase"/>
</dbReference>
<evidence type="ECO:0000256" key="1">
    <source>
        <dbReference type="ARBA" id="ARBA00004651"/>
    </source>
</evidence>
<keyword evidence="3 8" id="KW-0812">Transmembrane</keyword>
<dbReference type="AlphaFoldDB" id="A0A397S720"/>
<dbReference type="GO" id="GO:0005524">
    <property type="term" value="F:ATP binding"/>
    <property type="evidence" value="ECO:0007669"/>
    <property type="project" value="UniProtKB-KW"/>
</dbReference>
<feature type="transmembrane region" description="Helical" evidence="8">
    <location>
        <begin position="136"/>
        <end position="157"/>
    </location>
</feature>
<dbReference type="PANTHER" id="PTHR24221">
    <property type="entry name" value="ATP-BINDING CASSETTE SUB-FAMILY B"/>
    <property type="match status" value="1"/>
</dbReference>
<dbReference type="Gene3D" id="1.20.1560.10">
    <property type="entry name" value="ABC transporter type 1, transmembrane domain"/>
    <property type="match status" value="1"/>
</dbReference>
<dbReference type="InterPro" id="IPR003439">
    <property type="entry name" value="ABC_transporter-like_ATP-bd"/>
</dbReference>
<dbReference type="SMART" id="SM00382">
    <property type="entry name" value="AAA"/>
    <property type="match status" value="1"/>
</dbReference>
<dbReference type="Pfam" id="PF00005">
    <property type="entry name" value="ABC_tran"/>
    <property type="match status" value="1"/>
</dbReference>
<dbReference type="InterPro" id="IPR003593">
    <property type="entry name" value="AAA+_ATPase"/>
</dbReference>
<sequence length="576" mass="64711">MLKMLKVFFDFCPSKRKKQFYLAIVLTVLMGICEAAKLPAIWYLFKNVFEGTFDLYTVLFAFLIMLVPAVISIGLKYASSMLQVDGGYSTAAEKRIEIAEHLRYVPMGYFNNNSLAYITSVTTNTMEQLSDIATRVVMLVTTGLINTLIVVASLFFFDYRIGLVALAGVIVYLLFNEWIKYLGKKFAPDKEKADVAIIGATLDYVLGISEIKSYNLYGKYSKRFNEANERGTKLYQTVELKMIPVQTIQTYITRLIGVCMTAVAILLFINGYNDLATTMTIIIASFIIYSSLDAMGTFSALSKIIERCVEKGNEILSIETMNIKGEDYKTKSSDIEFKNVSFSYDKKSIINNLSLKIKENTKVAFVGPSGSGKTTICHLMARFWDVNEGEVLLDNKNVKDYNIDSLMENFTFVFQNVYLFNDTIINNLRIAKEAATEEEINNALKLACCDFVNDLPEGINTVIGEGGQTLSGGELQRLSIARAILKDSKIVILDEATANVDPENEEKLMKAIDSLTKNKTVIMIAHRLKTVKNCDNIFVIDEGNIVESGKHEDLLKNDGIYKRFILDRKEAVGWKL</sequence>
<gene>
    <name evidence="11" type="ORF">EI71_00092</name>
</gene>
<evidence type="ECO:0000259" key="10">
    <source>
        <dbReference type="PROSITE" id="PS50929"/>
    </source>
</evidence>
<feature type="transmembrane region" description="Helical" evidence="8">
    <location>
        <begin position="163"/>
        <end position="182"/>
    </location>
</feature>
<dbReference type="SUPFAM" id="SSF90123">
    <property type="entry name" value="ABC transporter transmembrane region"/>
    <property type="match status" value="1"/>
</dbReference>
<dbReference type="Gene3D" id="3.40.50.300">
    <property type="entry name" value="P-loop containing nucleotide triphosphate hydrolases"/>
    <property type="match status" value="1"/>
</dbReference>
<accession>A0A397S720</accession>
<dbReference type="GO" id="GO:0034040">
    <property type="term" value="F:ATPase-coupled lipid transmembrane transporter activity"/>
    <property type="evidence" value="ECO:0007669"/>
    <property type="project" value="TreeGrafter"/>
</dbReference>
<dbReference type="InterPro" id="IPR011527">
    <property type="entry name" value="ABC1_TM_dom"/>
</dbReference>
<dbReference type="Proteomes" id="UP000266506">
    <property type="component" value="Unassembled WGS sequence"/>
</dbReference>
<keyword evidence="7 8" id="KW-0472">Membrane</keyword>
<dbReference type="PANTHER" id="PTHR24221:SF397">
    <property type="entry name" value="ABC TRANSPORTER, ATP-BINDING TRANSMEMBRANE PROTEIN"/>
    <property type="match status" value="1"/>
</dbReference>
<organism evidence="11 12">
    <name type="scientific">Anaeroplasma bactoclasticum</name>
    <dbReference type="NCBI Taxonomy" id="2088"/>
    <lineage>
        <taxon>Bacteria</taxon>
        <taxon>Bacillati</taxon>
        <taxon>Mycoplasmatota</taxon>
        <taxon>Mollicutes</taxon>
        <taxon>Anaeroplasmatales</taxon>
        <taxon>Anaeroplasmataceae</taxon>
        <taxon>Anaeroplasma</taxon>
    </lineage>
</organism>
<dbReference type="PROSITE" id="PS50893">
    <property type="entry name" value="ABC_TRANSPORTER_2"/>
    <property type="match status" value="1"/>
</dbReference>
<dbReference type="GO" id="GO:0140359">
    <property type="term" value="F:ABC-type transporter activity"/>
    <property type="evidence" value="ECO:0007669"/>
    <property type="project" value="InterPro"/>
</dbReference>
<dbReference type="PROSITE" id="PS50929">
    <property type="entry name" value="ABC_TM1F"/>
    <property type="match status" value="1"/>
</dbReference>
<dbReference type="GO" id="GO:0005886">
    <property type="term" value="C:plasma membrane"/>
    <property type="evidence" value="ECO:0007669"/>
    <property type="project" value="UniProtKB-SubCell"/>
</dbReference>
<feature type="domain" description="ABC transporter" evidence="9">
    <location>
        <begin position="335"/>
        <end position="567"/>
    </location>
</feature>
<dbReference type="OrthoDB" id="397513at2"/>
<feature type="domain" description="ABC transmembrane type-1" evidence="10">
    <location>
        <begin position="22"/>
        <end position="298"/>
    </location>
</feature>
<proteinExistence type="inferred from homology"/>
<evidence type="ECO:0000259" key="9">
    <source>
        <dbReference type="PROSITE" id="PS50893"/>
    </source>
</evidence>
<dbReference type="InterPro" id="IPR036640">
    <property type="entry name" value="ABC1_TM_sf"/>
</dbReference>
<evidence type="ECO:0000256" key="8">
    <source>
        <dbReference type="SAM" id="Phobius"/>
    </source>
</evidence>
<evidence type="ECO:0000256" key="3">
    <source>
        <dbReference type="ARBA" id="ARBA00022692"/>
    </source>
</evidence>
<comment type="subcellular location">
    <subcellularLocation>
        <location evidence="1">Cell membrane</location>
        <topology evidence="1">Multi-pass membrane protein</topology>
    </subcellularLocation>
</comment>
<dbReference type="PROSITE" id="PS00211">
    <property type="entry name" value="ABC_TRANSPORTER_1"/>
    <property type="match status" value="1"/>
</dbReference>
<evidence type="ECO:0000256" key="2">
    <source>
        <dbReference type="ARBA" id="ARBA00005417"/>
    </source>
</evidence>
<feature type="transmembrane region" description="Helical" evidence="8">
    <location>
        <begin position="251"/>
        <end position="269"/>
    </location>
</feature>
<protein>
    <submittedName>
        <fullName evidence="11">ATP-binding cassette subfamily B protein</fullName>
    </submittedName>
</protein>
<feature type="transmembrane region" description="Helical" evidence="8">
    <location>
        <begin position="20"/>
        <end position="43"/>
    </location>
</feature>
<feature type="transmembrane region" description="Helical" evidence="8">
    <location>
        <begin position="275"/>
        <end position="292"/>
    </location>
</feature>
<dbReference type="FunFam" id="3.40.50.300:FF:000218">
    <property type="entry name" value="Multidrug ABC transporter ATP-binding protein"/>
    <property type="match status" value="1"/>
</dbReference>